<accession>A0ABR1AET8</accession>
<feature type="compositionally biased region" description="Basic and acidic residues" evidence="1">
    <location>
        <begin position="1"/>
        <end position="25"/>
    </location>
</feature>
<keyword evidence="3" id="KW-1185">Reference proteome</keyword>
<gene>
    <name evidence="2" type="ORF">RUM44_002449</name>
</gene>
<name>A0ABR1AET8_POLSC</name>
<evidence type="ECO:0000313" key="2">
    <source>
        <dbReference type="EMBL" id="KAK6618007.1"/>
    </source>
</evidence>
<evidence type="ECO:0000256" key="1">
    <source>
        <dbReference type="SAM" id="MobiDB-lite"/>
    </source>
</evidence>
<sequence length="72" mass="8373">MREKGKEKSERIGGNKAFRSDFREGQEDEEQEKERRKDRHDEEKQAEGEDGRLDVGKTKENLIRKIPGGDSV</sequence>
<feature type="compositionally biased region" description="Basic and acidic residues" evidence="1">
    <location>
        <begin position="32"/>
        <end position="63"/>
    </location>
</feature>
<proteinExistence type="predicted"/>
<feature type="region of interest" description="Disordered" evidence="1">
    <location>
        <begin position="1"/>
        <end position="72"/>
    </location>
</feature>
<reference evidence="2 3" key="1">
    <citation type="submission" date="2023-09" db="EMBL/GenBank/DDBJ databases">
        <title>Genomes of two closely related lineages of the louse Polyplax serrata with different host specificities.</title>
        <authorList>
            <person name="Martinu J."/>
            <person name="Tarabai H."/>
            <person name="Stefka J."/>
            <person name="Hypsa V."/>
        </authorList>
    </citation>
    <scope>NUCLEOTIDE SEQUENCE [LARGE SCALE GENOMIC DNA]</scope>
    <source>
        <strain evidence="2">98ZLc_SE</strain>
    </source>
</reference>
<protein>
    <submittedName>
        <fullName evidence="2">Uncharacterized protein</fullName>
    </submittedName>
</protein>
<evidence type="ECO:0000313" key="3">
    <source>
        <dbReference type="Proteomes" id="UP001359485"/>
    </source>
</evidence>
<dbReference type="Proteomes" id="UP001359485">
    <property type="component" value="Unassembled WGS sequence"/>
</dbReference>
<dbReference type="EMBL" id="JAWJWF010000050">
    <property type="protein sequence ID" value="KAK6618007.1"/>
    <property type="molecule type" value="Genomic_DNA"/>
</dbReference>
<comment type="caution">
    <text evidence="2">The sequence shown here is derived from an EMBL/GenBank/DDBJ whole genome shotgun (WGS) entry which is preliminary data.</text>
</comment>
<organism evidence="2 3">
    <name type="scientific">Polyplax serrata</name>
    <name type="common">Common mouse louse</name>
    <dbReference type="NCBI Taxonomy" id="468196"/>
    <lineage>
        <taxon>Eukaryota</taxon>
        <taxon>Metazoa</taxon>
        <taxon>Ecdysozoa</taxon>
        <taxon>Arthropoda</taxon>
        <taxon>Hexapoda</taxon>
        <taxon>Insecta</taxon>
        <taxon>Pterygota</taxon>
        <taxon>Neoptera</taxon>
        <taxon>Paraneoptera</taxon>
        <taxon>Psocodea</taxon>
        <taxon>Troctomorpha</taxon>
        <taxon>Phthiraptera</taxon>
        <taxon>Anoplura</taxon>
        <taxon>Polyplacidae</taxon>
        <taxon>Polyplax</taxon>
    </lineage>
</organism>